<protein>
    <submittedName>
        <fullName evidence="1">Uncharacterized protein</fullName>
    </submittedName>
</protein>
<dbReference type="Proteomes" id="UP001342826">
    <property type="component" value="Unassembled WGS sequence"/>
</dbReference>
<evidence type="ECO:0000313" key="2">
    <source>
        <dbReference type="Proteomes" id="UP001342826"/>
    </source>
</evidence>
<keyword evidence="2" id="KW-1185">Reference proteome</keyword>
<gene>
    <name evidence="1" type="ORF">P9271_13835</name>
</gene>
<proteinExistence type="predicted"/>
<dbReference type="EMBL" id="JARTFS010000011">
    <property type="protein sequence ID" value="MED4402397.1"/>
    <property type="molecule type" value="Genomic_DNA"/>
</dbReference>
<name>A0ABU6NZ49_9BACI</name>
<organism evidence="1 2">
    <name type="scientific">Metabacillus fastidiosus</name>
    <dbReference type="NCBI Taxonomy" id="1458"/>
    <lineage>
        <taxon>Bacteria</taxon>
        <taxon>Bacillati</taxon>
        <taxon>Bacillota</taxon>
        <taxon>Bacilli</taxon>
        <taxon>Bacillales</taxon>
        <taxon>Bacillaceae</taxon>
        <taxon>Metabacillus</taxon>
    </lineage>
</organism>
<dbReference type="RefSeq" id="WP_156483787.1">
    <property type="nucleotide sequence ID" value="NZ_JARTFQ010000005.1"/>
</dbReference>
<reference evidence="1 2" key="1">
    <citation type="submission" date="2023-03" db="EMBL/GenBank/DDBJ databases">
        <title>Bacillus Genome Sequencing.</title>
        <authorList>
            <person name="Dunlap C."/>
        </authorList>
    </citation>
    <scope>NUCLEOTIDE SEQUENCE [LARGE SCALE GENOMIC DNA]</scope>
    <source>
        <strain evidence="1 2">NRS-1717</strain>
    </source>
</reference>
<sequence>MNYGWAGTVEQFIQLDLQSFIVQLQNHVYKNLKVNDRKTEVQTKAWIDSYK</sequence>
<comment type="caution">
    <text evidence="1">The sequence shown here is derived from an EMBL/GenBank/DDBJ whole genome shotgun (WGS) entry which is preliminary data.</text>
</comment>
<evidence type="ECO:0000313" key="1">
    <source>
        <dbReference type="EMBL" id="MED4402397.1"/>
    </source>
</evidence>
<dbReference type="GeneID" id="301143483"/>
<accession>A0ABU6NZ49</accession>